<comment type="subcellular location">
    <subcellularLocation>
        <location evidence="8">Cytoplasm</location>
    </subcellularLocation>
</comment>
<evidence type="ECO:0000256" key="7">
    <source>
        <dbReference type="ARBA" id="ARBA00025162"/>
    </source>
</evidence>
<dbReference type="HAMAP" id="MF_00100_B">
    <property type="entry name" value="IF_2_B"/>
    <property type="match status" value="1"/>
</dbReference>
<dbReference type="EMBL" id="JAQMUH010000066">
    <property type="protein sequence ID" value="MDB9539053.1"/>
    <property type="molecule type" value="Genomic_DNA"/>
</dbReference>
<dbReference type="Pfam" id="PF00009">
    <property type="entry name" value="GTP_EFTU"/>
    <property type="match status" value="1"/>
</dbReference>
<dbReference type="Pfam" id="PF22042">
    <property type="entry name" value="EF-G_D2"/>
    <property type="match status" value="1"/>
</dbReference>
<dbReference type="InterPro" id="IPR027417">
    <property type="entry name" value="P-loop_NTPase"/>
</dbReference>
<feature type="region of interest" description="Disordered" evidence="10">
    <location>
        <begin position="412"/>
        <end position="463"/>
    </location>
</feature>
<dbReference type="Pfam" id="PF11987">
    <property type="entry name" value="IF-2"/>
    <property type="match status" value="1"/>
</dbReference>
<evidence type="ECO:0000259" key="11">
    <source>
        <dbReference type="PROSITE" id="PS51722"/>
    </source>
</evidence>
<keyword evidence="6 8" id="KW-0342">GTP-binding</keyword>
<evidence type="ECO:0000313" key="12">
    <source>
        <dbReference type="EMBL" id="MDB9539053.1"/>
    </source>
</evidence>
<feature type="binding site" evidence="8">
    <location>
        <begin position="607"/>
        <end position="611"/>
    </location>
    <ligand>
        <name>GTP</name>
        <dbReference type="ChEBI" id="CHEBI:37565"/>
    </ligand>
</feature>
<evidence type="ECO:0000256" key="5">
    <source>
        <dbReference type="ARBA" id="ARBA00022917"/>
    </source>
</evidence>
<dbReference type="RefSeq" id="WP_271731774.1">
    <property type="nucleotide sequence ID" value="NZ_JANQDP010000066.1"/>
</dbReference>
<dbReference type="PROSITE" id="PS01176">
    <property type="entry name" value="IF2"/>
    <property type="match status" value="1"/>
</dbReference>
<dbReference type="SUPFAM" id="SSF52156">
    <property type="entry name" value="Initiation factor IF2/eIF5b, domain 3"/>
    <property type="match status" value="1"/>
</dbReference>
<dbReference type="GO" id="GO:0003743">
    <property type="term" value="F:translation initiation factor activity"/>
    <property type="evidence" value="ECO:0007669"/>
    <property type="project" value="UniProtKB-KW"/>
</dbReference>
<dbReference type="InterPro" id="IPR000795">
    <property type="entry name" value="T_Tr_GTP-bd_dom"/>
</dbReference>
<evidence type="ECO:0000256" key="6">
    <source>
        <dbReference type="ARBA" id="ARBA00023134"/>
    </source>
</evidence>
<dbReference type="Gene3D" id="1.10.10.2480">
    <property type="match status" value="1"/>
</dbReference>
<dbReference type="InterPro" id="IPR053905">
    <property type="entry name" value="EF-G-like_DII"/>
</dbReference>
<dbReference type="PANTHER" id="PTHR43381">
    <property type="entry name" value="TRANSLATION INITIATION FACTOR IF-2-RELATED"/>
    <property type="match status" value="1"/>
</dbReference>
<evidence type="ECO:0000256" key="1">
    <source>
        <dbReference type="ARBA" id="ARBA00007733"/>
    </source>
</evidence>
<evidence type="ECO:0000256" key="10">
    <source>
        <dbReference type="SAM" id="MobiDB-lite"/>
    </source>
</evidence>
<dbReference type="InterPro" id="IPR009000">
    <property type="entry name" value="Transl_B-barrel_sf"/>
</dbReference>
<organism evidence="12 13">
    <name type="scientific">Anabaenopsis arnoldii</name>
    <dbReference type="NCBI Taxonomy" id="2152938"/>
    <lineage>
        <taxon>Bacteria</taxon>
        <taxon>Bacillati</taxon>
        <taxon>Cyanobacteriota</taxon>
        <taxon>Cyanophyceae</taxon>
        <taxon>Nostocales</taxon>
        <taxon>Nodulariaceae</taxon>
        <taxon>Anabaenopsis</taxon>
    </lineage>
</organism>
<evidence type="ECO:0000313" key="13">
    <source>
        <dbReference type="Proteomes" id="UP001212499"/>
    </source>
</evidence>
<feature type="compositionally biased region" description="Basic and acidic residues" evidence="10">
    <location>
        <begin position="447"/>
        <end position="463"/>
    </location>
</feature>
<feature type="compositionally biased region" description="Polar residues" evidence="10">
    <location>
        <begin position="56"/>
        <end position="74"/>
    </location>
</feature>
<feature type="compositionally biased region" description="Basic and acidic residues" evidence="10">
    <location>
        <begin position="203"/>
        <end position="213"/>
    </location>
</feature>
<name>A0ABT5AQQ0_9CYAN</name>
<dbReference type="InterPro" id="IPR023115">
    <property type="entry name" value="TIF_IF2_dom3"/>
</dbReference>
<keyword evidence="3 8" id="KW-0396">Initiation factor</keyword>
<dbReference type="CDD" id="cd03692">
    <property type="entry name" value="mtIF2_IVc"/>
    <property type="match status" value="1"/>
</dbReference>
<comment type="similarity">
    <text evidence="1 8 9">Belongs to the TRAFAC class translation factor GTPase superfamily. Classic translation factor GTPase family. IF-2 subfamily.</text>
</comment>
<dbReference type="Gene3D" id="2.40.30.10">
    <property type="entry name" value="Translation factors"/>
    <property type="match status" value="2"/>
</dbReference>
<dbReference type="InterPro" id="IPR000178">
    <property type="entry name" value="TF_IF2_bacterial-like"/>
</dbReference>
<dbReference type="InterPro" id="IPR005225">
    <property type="entry name" value="Small_GTP-bd"/>
</dbReference>
<keyword evidence="13" id="KW-1185">Reference proteome</keyword>
<dbReference type="InterPro" id="IPR036925">
    <property type="entry name" value="TIF_IF2_dom3_sf"/>
</dbReference>
<dbReference type="CDD" id="cd03702">
    <property type="entry name" value="IF2_mtIF2_II"/>
    <property type="match status" value="1"/>
</dbReference>
<evidence type="ECO:0000256" key="9">
    <source>
        <dbReference type="RuleBase" id="RU000644"/>
    </source>
</evidence>
<evidence type="ECO:0000256" key="3">
    <source>
        <dbReference type="ARBA" id="ARBA00022540"/>
    </source>
</evidence>
<evidence type="ECO:0000256" key="8">
    <source>
        <dbReference type="HAMAP-Rule" id="MF_00100"/>
    </source>
</evidence>
<dbReference type="Gene3D" id="3.40.50.10050">
    <property type="entry name" value="Translation initiation factor IF- 2, domain 3"/>
    <property type="match status" value="1"/>
</dbReference>
<gene>
    <name evidence="8 12" type="primary">infB</name>
    <name evidence="12" type="ORF">PN457_05145</name>
</gene>
<feature type="binding site" evidence="8">
    <location>
        <begin position="661"/>
        <end position="664"/>
    </location>
    <ligand>
        <name>GTP</name>
        <dbReference type="ChEBI" id="CHEBI:37565"/>
    </ligand>
</feature>
<dbReference type="PRINTS" id="PR00315">
    <property type="entry name" value="ELONGATNFCT"/>
</dbReference>
<evidence type="ECO:0000256" key="2">
    <source>
        <dbReference type="ARBA" id="ARBA00020675"/>
    </source>
</evidence>
<dbReference type="CDD" id="cd01887">
    <property type="entry name" value="IF2_eIF5B"/>
    <property type="match status" value="1"/>
</dbReference>
<keyword evidence="5 8" id="KW-0648">Protein biosynthesis</keyword>
<dbReference type="SUPFAM" id="SSF52540">
    <property type="entry name" value="P-loop containing nucleoside triphosphate hydrolases"/>
    <property type="match status" value="1"/>
</dbReference>
<dbReference type="NCBIfam" id="TIGR00487">
    <property type="entry name" value="IF-2"/>
    <property type="match status" value="1"/>
</dbReference>
<feature type="compositionally biased region" description="Polar residues" evidence="10">
    <location>
        <begin position="107"/>
        <end position="121"/>
    </location>
</feature>
<reference evidence="12 13" key="1">
    <citation type="submission" date="2023-01" db="EMBL/GenBank/DDBJ databases">
        <title>Genomes from the Australian National Cyanobacteria Reference Collection.</title>
        <authorList>
            <person name="Willis A."/>
            <person name="Lee E.M.F."/>
        </authorList>
    </citation>
    <scope>NUCLEOTIDE SEQUENCE [LARGE SCALE GENOMIC DNA]</scope>
    <source>
        <strain evidence="12 13">CS-1033</strain>
    </source>
</reference>
<sequence>MNNGKVRIYELSKELNLDNKELLAICDQLEIAVKSHSSTISESEAERIRTAAEKLTANNLKGNNTSSKLNTSQPGDGAKRSAGGNRNRPTPPHKPQILEIRKPKILRNNTRNAPQASVANDSQLASSEVHSSSQSEPIDTPVSPMKPTAPIRPVPRNQSETSPEPAIKPVDPVSNTQALETRAAAKPEKAGTERSRSGVSPKPKAEKPQKPHLAEPPARPVAGNYRVGIGQSSTEKPVLKRDQVKQKPQRGTSSDSPQAPAAKQHRATPTNPVKAEQKGNRPPGQGHQEQRLRSAPLADGTRPSRPVRPSEVVAAMPIATPPKPMSGGQVKPDLDTDVIAPELLDLKRPTPPRLAKGGKRWQEEEIIDEIKEKSGKVGPKGKRVKPIVEDDFEEEDLLDDEDQDSPATVQVSLSIARPPKPKAARGTQSPAAAVISAPTARKKKSFSRRDQNRRQELETKRERPEKVVITGPMTVQELADVFAIADTEIVKILFLKGMAVSITQNLDIPTITLIGKDLEIEVETAQPEAEARKVTEMLDVADMELLQRRPPVVTIMGHVDHGKTTLLDSIRKTKVAAGEAGGITQHIGAYHVDVQHEGKEQQIVFLDTPGHEAFTAMRARGARVTDIAILVVAADDGVRPQTVEAISHAQAAGVPIVVAINKIDKEGAQPDRVKQELTQYGLTPEEWGGETIMVPVSAIKGENLDTLLDMILLVAEVGELCANPDRSAKGTVIEAHLDKAKGAVATLLIQNGTLHVGDMLVAGSAFGKVRAMVDDRGKRVELASPSFAVEVLGLSDVPAAGDEFQVFANEKEARTLASDRADKQRLSRLLQGRVTLTTLSAQAQEGELKELNLILKADVQGSVEAIVGSLRQIPQNEVQIRMLLATAGEITETDIDLAAASGAVIIGFNTTYASGARQAADEAGVDVREYNIIYKLLEDIQGALEGLLEPELVEEPLGQTEVRAVFPVGRGAVAGCYVQSGKLVRNCKVRVRRAGKVIYEGVLDSLKRMKEDAREVNSGYECGINIDKFHDWVEGDLIEAFQMVTKRRTLTLTK</sequence>
<comment type="caution">
    <text evidence="12">The sequence shown here is derived from an EMBL/GenBank/DDBJ whole genome shotgun (WGS) entry which is preliminary data.</text>
</comment>
<accession>A0ABT5AQQ0</accession>
<dbReference type="PROSITE" id="PS51722">
    <property type="entry name" value="G_TR_2"/>
    <property type="match status" value="1"/>
</dbReference>
<protein>
    <recommendedName>
        <fullName evidence="2 8">Translation initiation factor IF-2</fullName>
    </recommendedName>
</protein>
<keyword evidence="4 8" id="KW-0547">Nucleotide-binding</keyword>
<dbReference type="Proteomes" id="UP001212499">
    <property type="component" value="Unassembled WGS sequence"/>
</dbReference>
<feature type="domain" description="Tr-type G" evidence="11">
    <location>
        <begin position="548"/>
        <end position="725"/>
    </location>
</feature>
<dbReference type="PANTHER" id="PTHR43381:SF5">
    <property type="entry name" value="TR-TYPE G DOMAIN-CONTAINING PROTEIN"/>
    <property type="match status" value="1"/>
</dbReference>
<dbReference type="Pfam" id="PF04760">
    <property type="entry name" value="IF2_N"/>
    <property type="match status" value="2"/>
</dbReference>
<dbReference type="SUPFAM" id="SSF50447">
    <property type="entry name" value="Translation proteins"/>
    <property type="match status" value="2"/>
</dbReference>
<feature type="compositionally biased region" description="Basic and acidic residues" evidence="10">
    <location>
        <begin position="183"/>
        <end position="196"/>
    </location>
</feature>
<comment type="function">
    <text evidence="7 8 9">One of the essential components for the initiation of protein synthesis. Protects formylmethionyl-tRNA from spontaneous hydrolysis and promotes its binding to the 30S ribosomal subunits. Also involved in the hydrolysis of GTP during the formation of the 70S ribosomal complex.</text>
</comment>
<proteinExistence type="inferred from homology"/>
<comment type="caution">
    <text evidence="8">Lacks conserved residue(s) required for the propagation of feature annotation.</text>
</comment>
<dbReference type="InterPro" id="IPR015760">
    <property type="entry name" value="TIF_IF2"/>
</dbReference>
<dbReference type="InterPro" id="IPR006847">
    <property type="entry name" value="IF2_N"/>
</dbReference>
<feature type="region of interest" description="Disordered" evidence="10">
    <location>
        <begin position="55"/>
        <end position="362"/>
    </location>
</feature>
<feature type="compositionally biased region" description="Low complexity" evidence="10">
    <location>
        <begin position="122"/>
        <end position="136"/>
    </location>
</feature>
<evidence type="ECO:0000256" key="4">
    <source>
        <dbReference type="ARBA" id="ARBA00022741"/>
    </source>
</evidence>
<dbReference type="Gene3D" id="3.40.50.300">
    <property type="entry name" value="P-loop containing nucleotide triphosphate hydrolases"/>
    <property type="match status" value="1"/>
</dbReference>
<feature type="binding site" evidence="8">
    <location>
        <begin position="557"/>
        <end position="564"/>
    </location>
    <ligand>
        <name>GTP</name>
        <dbReference type="ChEBI" id="CHEBI:37565"/>
    </ligand>
</feature>
<dbReference type="NCBIfam" id="TIGR00231">
    <property type="entry name" value="small_GTP"/>
    <property type="match status" value="1"/>
</dbReference>
<dbReference type="InterPro" id="IPR044145">
    <property type="entry name" value="IF2_II"/>
</dbReference>
<keyword evidence="8" id="KW-0963">Cytoplasm</keyword>